<dbReference type="Proteomes" id="UP000541444">
    <property type="component" value="Unassembled WGS sequence"/>
</dbReference>
<feature type="non-terminal residue" evidence="1">
    <location>
        <position position="1"/>
    </location>
</feature>
<dbReference type="AlphaFoldDB" id="A0A7J7NMN8"/>
<dbReference type="EMBL" id="JACGCM010000696">
    <property type="protein sequence ID" value="KAF6168406.1"/>
    <property type="molecule type" value="Genomic_DNA"/>
</dbReference>
<organism evidence="1 2">
    <name type="scientific">Kingdonia uniflora</name>
    <dbReference type="NCBI Taxonomy" id="39325"/>
    <lineage>
        <taxon>Eukaryota</taxon>
        <taxon>Viridiplantae</taxon>
        <taxon>Streptophyta</taxon>
        <taxon>Embryophyta</taxon>
        <taxon>Tracheophyta</taxon>
        <taxon>Spermatophyta</taxon>
        <taxon>Magnoliopsida</taxon>
        <taxon>Ranunculales</taxon>
        <taxon>Circaeasteraceae</taxon>
        <taxon>Kingdonia</taxon>
    </lineage>
</organism>
<evidence type="ECO:0000313" key="2">
    <source>
        <dbReference type="Proteomes" id="UP000541444"/>
    </source>
</evidence>
<sequence>NRDTSNPQTSVSSRRLPSGCVVQDIFLLLEGLILMSRCVYLLWRACLHLGDCVSFLEKTGKQVLPTLTQVKFLVLLLPNCRLWLSC</sequence>
<evidence type="ECO:0000313" key="1">
    <source>
        <dbReference type="EMBL" id="KAF6168406.1"/>
    </source>
</evidence>
<reference evidence="1 2" key="1">
    <citation type="journal article" date="2020" name="IScience">
        <title>Genome Sequencing of the Endangered Kingdonia uniflora (Circaeasteraceae, Ranunculales) Reveals Potential Mechanisms of Evolutionary Specialization.</title>
        <authorList>
            <person name="Sun Y."/>
            <person name="Deng T."/>
            <person name="Zhang A."/>
            <person name="Moore M.J."/>
            <person name="Landis J.B."/>
            <person name="Lin N."/>
            <person name="Zhang H."/>
            <person name="Zhang X."/>
            <person name="Huang J."/>
            <person name="Zhang X."/>
            <person name="Sun H."/>
            <person name="Wang H."/>
        </authorList>
    </citation>
    <scope>NUCLEOTIDE SEQUENCE [LARGE SCALE GENOMIC DNA]</scope>
    <source>
        <strain evidence="1">TB1705</strain>
        <tissue evidence="1">Leaf</tissue>
    </source>
</reference>
<accession>A0A7J7NMN8</accession>
<keyword evidence="2" id="KW-1185">Reference proteome</keyword>
<gene>
    <name evidence="1" type="ORF">GIB67_004958</name>
</gene>
<comment type="caution">
    <text evidence="1">The sequence shown here is derived from an EMBL/GenBank/DDBJ whole genome shotgun (WGS) entry which is preliminary data.</text>
</comment>
<proteinExistence type="predicted"/>
<protein>
    <submittedName>
        <fullName evidence="1">Uncharacterized protein</fullName>
    </submittedName>
</protein>
<name>A0A7J7NMN8_9MAGN</name>